<organism evidence="1">
    <name type="scientific">Vibrio alginolyticus</name>
    <dbReference type="NCBI Taxonomy" id="663"/>
    <lineage>
        <taxon>Bacteria</taxon>
        <taxon>Pseudomonadati</taxon>
        <taxon>Pseudomonadota</taxon>
        <taxon>Gammaproteobacteria</taxon>
        <taxon>Vibrionales</taxon>
        <taxon>Vibrionaceae</taxon>
        <taxon>Vibrio</taxon>
    </lineage>
</organism>
<protein>
    <recommendedName>
        <fullName evidence="2">Iron-hydroxamate ABC transporter substrate-binding protein</fullName>
    </recommendedName>
</protein>
<proteinExistence type="predicted"/>
<gene>
    <name evidence="1" type="ORF">K05K4_28690</name>
</gene>
<name>A0A1W6W7M9_VIBAL</name>
<evidence type="ECO:0000313" key="1">
    <source>
        <dbReference type="EMBL" id="ARP19648.1"/>
    </source>
</evidence>
<dbReference type="EMBL" id="CP017902">
    <property type="protein sequence ID" value="ARP19648.1"/>
    <property type="molecule type" value="Genomic_DNA"/>
</dbReference>
<sequence>MVYFLSRPLREYQLSRSKYYMTNKANIALTALSLAVSFPVFAEYSVSTKVGAEVWAADTKVNEVRRDSSTAGTFYAAIEHDVKYVPNARLRYSSVDADYMGFDKLDLTLYYHVLEHDLLHFDAGLTFSNLSDTKYIDAGSSRRVEEFDELIWAWYGYAEIQVPDTNFDVIGEINFGDNKGIKSTDFMAGVQYNVPLEKARLAFRGGYRVIDLESDKFMSDLGKEFIFANGFFVSAEYAF</sequence>
<dbReference type="InterPro" id="IPR026387">
    <property type="entry name" value="OMP_w_GlyGly"/>
</dbReference>
<dbReference type="NCBIfam" id="TIGR04219">
    <property type="entry name" value="OMP_w_GlyGly"/>
    <property type="match status" value="1"/>
</dbReference>
<dbReference type="AlphaFoldDB" id="A0A1W6W7M9"/>
<reference evidence="1" key="1">
    <citation type="submission" date="2016-10" db="EMBL/GenBank/DDBJ databases">
        <title>The High Quality Genome of Vibrio alginolyticus K01M1.</title>
        <authorList>
            <person name="Wendling C."/>
            <person name="Chibani C.M."/>
            <person name="Hertel R."/>
            <person name="Sproer C."/>
            <person name="Bunk B."/>
            <person name="Overmann J."/>
            <person name="Roth O."/>
            <person name="Liesegang H."/>
        </authorList>
    </citation>
    <scope>NUCLEOTIDE SEQUENCE</scope>
    <source>
        <strain evidence="1">K05K4</strain>
    </source>
</reference>
<evidence type="ECO:0008006" key="2">
    <source>
        <dbReference type="Google" id="ProtNLM"/>
    </source>
</evidence>
<accession>A0A1W6W7M9</accession>